<proteinExistence type="predicted"/>
<dbReference type="AlphaFoldDB" id="A0A4Z1PK41"/>
<comment type="caution">
    <text evidence="1">The sequence shown here is derived from an EMBL/GenBank/DDBJ whole genome shotgun (WGS) entry which is preliminary data.</text>
</comment>
<reference evidence="1 2" key="1">
    <citation type="submission" date="2019-04" db="EMBL/GenBank/DDBJ databases">
        <title>High contiguity whole genome sequence and gene annotation resource for two Venturia nashicola isolates.</title>
        <authorList>
            <person name="Prokchorchik M."/>
            <person name="Won K."/>
            <person name="Lee Y."/>
            <person name="Choi E.D."/>
            <person name="Segonzac C."/>
            <person name="Sohn K.H."/>
        </authorList>
    </citation>
    <scope>NUCLEOTIDE SEQUENCE [LARGE SCALE GENOMIC DNA]</scope>
    <source>
        <strain evidence="1 2">PRI2</strain>
    </source>
</reference>
<dbReference type="Proteomes" id="UP000298493">
    <property type="component" value="Unassembled WGS sequence"/>
</dbReference>
<evidence type="ECO:0000313" key="2">
    <source>
        <dbReference type="Proteomes" id="UP000298493"/>
    </source>
</evidence>
<keyword evidence="2" id="KW-1185">Reference proteome</keyword>
<evidence type="ECO:0000313" key="1">
    <source>
        <dbReference type="EMBL" id="TID25996.1"/>
    </source>
</evidence>
<dbReference type="InterPro" id="IPR036291">
    <property type="entry name" value="NAD(P)-bd_dom_sf"/>
</dbReference>
<sequence length="136" mass="14830">MSMWRSYYTAGIKILPIGTAGFLGLRLVAALLNHGQTVVAFVRPLSKLESLATASILQRTTVIEDDALNSAATATVFCCHAEGVAALERSAHNITGDIGWSKIFRVAETETFTDLVLCIPTFRANRHNLVFLKTLH</sequence>
<dbReference type="EMBL" id="SNSC02000003">
    <property type="protein sequence ID" value="TID25996.1"/>
    <property type="molecule type" value="Genomic_DNA"/>
</dbReference>
<dbReference type="SUPFAM" id="SSF51735">
    <property type="entry name" value="NAD(P)-binding Rossmann-fold domains"/>
    <property type="match status" value="1"/>
</dbReference>
<accession>A0A4Z1PK41</accession>
<dbReference type="Gene3D" id="3.40.50.720">
    <property type="entry name" value="NAD(P)-binding Rossmann-like Domain"/>
    <property type="match status" value="1"/>
</dbReference>
<name>A0A4Z1PK41_9PEZI</name>
<protein>
    <submittedName>
        <fullName evidence="1">Uncharacterized protein</fullName>
    </submittedName>
</protein>
<gene>
    <name evidence="1" type="ORF">E6O75_ATG03859</name>
</gene>
<organism evidence="1 2">
    <name type="scientific">Venturia nashicola</name>
    <dbReference type="NCBI Taxonomy" id="86259"/>
    <lineage>
        <taxon>Eukaryota</taxon>
        <taxon>Fungi</taxon>
        <taxon>Dikarya</taxon>
        <taxon>Ascomycota</taxon>
        <taxon>Pezizomycotina</taxon>
        <taxon>Dothideomycetes</taxon>
        <taxon>Pleosporomycetidae</taxon>
        <taxon>Venturiales</taxon>
        <taxon>Venturiaceae</taxon>
        <taxon>Venturia</taxon>
    </lineage>
</organism>